<dbReference type="Proteomes" id="UP000245383">
    <property type="component" value="Unassembled WGS sequence"/>
</dbReference>
<dbReference type="EMBL" id="MBFR01000413">
    <property type="protein sequence ID" value="PVU88106.1"/>
    <property type="molecule type" value="Genomic_DNA"/>
</dbReference>
<sequence>MNSFELFPTKLRGDNTDRTPIRIWTPKFRAAARISKVQEEDKIDIFKLWIEGDIAAWQEDTETKQDTKTWGLDDWLEALVKHMESKTPAKQGNIISLSQMTKESNETMDEFNTRFSGYLRTIPTEMYTTKWIRESELMQKSELLMRLKCSMAGKPDPKKSATPRKDEKSEVSMPQADVADLIGYMKALTLLVSQRLGEKENSPITCYSCGKQCHTSSVCRSNPAPKLTSAPTSDNSSAMLAISDSSNTHSTSPPIVSRLGLANNKDAVNQKKKKGKVAQASSEWSSRVLKAPAHITVLKRTKDNKIFFAKSAKEELTPFSYILAFINKDPVPVFIDSGATYLIISRAFGESLNMPFKKIQLPISIVVRDSVASLSFDVTIVFL</sequence>
<feature type="region of interest" description="Disordered" evidence="1">
    <location>
        <begin position="152"/>
        <end position="173"/>
    </location>
</feature>
<name>A0A2T9Y707_9FUNG</name>
<evidence type="ECO:0000313" key="2">
    <source>
        <dbReference type="EMBL" id="PVU88106.1"/>
    </source>
</evidence>
<evidence type="ECO:0000313" key="3">
    <source>
        <dbReference type="Proteomes" id="UP000245383"/>
    </source>
</evidence>
<reference evidence="2 3" key="1">
    <citation type="journal article" date="2018" name="MBio">
        <title>Comparative Genomics Reveals the Core Gene Toolbox for the Fungus-Insect Symbiosis.</title>
        <authorList>
            <person name="Wang Y."/>
            <person name="Stata M."/>
            <person name="Wang W."/>
            <person name="Stajich J.E."/>
            <person name="White M.M."/>
            <person name="Moncalvo J.M."/>
        </authorList>
    </citation>
    <scope>NUCLEOTIDE SEQUENCE [LARGE SCALE GENOMIC DNA]</scope>
    <source>
        <strain evidence="2 3">SWE-8-4</strain>
    </source>
</reference>
<dbReference type="AlphaFoldDB" id="A0A2T9Y707"/>
<keyword evidence="3" id="KW-1185">Reference proteome</keyword>
<accession>A0A2T9Y707</accession>
<feature type="compositionally biased region" description="Basic and acidic residues" evidence="1">
    <location>
        <begin position="155"/>
        <end position="170"/>
    </location>
</feature>
<dbReference type="STRING" id="133385.A0A2T9Y707"/>
<organism evidence="2 3">
    <name type="scientific">Smittium simulii</name>
    <dbReference type="NCBI Taxonomy" id="133385"/>
    <lineage>
        <taxon>Eukaryota</taxon>
        <taxon>Fungi</taxon>
        <taxon>Fungi incertae sedis</taxon>
        <taxon>Zoopagomycota</taxon>
        <taxon>Kickxellomycotina</taxon>
        <taxon>Harpellomycetes</taxon>
        <taxon>Harpellales</taxon>
        <taxon>Legeriomycetaceae</taxon>
        <taxon>Smittium</taxon>
    </lineage>
</organism>
<evidence type="ECO:0000256" key="1">
    <source>
        <dbReference type="SAM" id="MobiDB-lite"/>
    </source>
</evidence>
<dbReference type="OrthoDB" id="10436674at2759"/>
<proteinExistence type="predicted"/>
<protein>
    <submittedName>
        <fullName evidence="2">Uncharacterized protein</fullName>
    </submittedName>
</protein>
<comment type="caution">
    <text evidence="2">The sequence shown here is derived from an EMBL/GenBank/DDBJ whole genome shotgun (WGS) entry which is preliminary data.</text>
</comment>
<gene>
    <name evidence="2" type="ORF">BB561_006026</name>
</gene>